<feature type="non-terminal residue" evidence="1">
    <location>
        <position position="1"/>
    </location>
</feature>
<gene>
    <name evidence="1" type="ORF">HHI36_004625</name>
</gene>
<proteinExistence type="predicted"/>
<dbReference type="EMBL" id="JABFTP020000144">
    <property type="protein sequence ID" value="KAL3281416.1"/>
    <property type="molecule type" value="Genomic_DNA"/>
</dbReference>
<reference evidence="1 2" key="1">
    <citation type="journal article" date="2021" name="BMC Biol.">
        <title>Horizontally acquired antibacterial genes associated with adaptive radiation of ladybird beetles.</title>
        <authorList>
            <person name="Li H.S."/>
            <person name="Tang X.F."/>
            <person name="Huang Y.H."/>
            <person name="Xu Z.Y."/>
            <person name="Chen M.L."/>
            <person name="Du X.Y."/>
            <person name="Qiu B.Y."/>
            <person name="Chen P.T."/>
            <person name="Zhang W."/>
            <person name="Slipinski A."/>
            <person name="Escalona H.E."/>
            <person name="Waterhouse R.M."/>
            <person name="Zwick A."/>
            <person name="Pang H."/>
        </authorList>
    </citation>
    <scope>NUCLEOTIDE SEQUENCE [LARGE SCALE GENOMIC DNA]</scope>
    <source>
        <strain evidence="1">SYSU2018</strain>
    </source>
</reference>
<keyword evidence="2" id="KW-1185">Reference proteome</keyword>
<organism evidence="1 2">
    <name type="scientific">Cryptolaemus montrouzieri</name>
    <dbReference type="NCBI Taxonomy" id="559131"/>
    <lineage>
        <taxon>Eukaryota</taxon>
        <taxon>Metazoa</taxon>
        <taxon>Ecdysozoa</taxon>
        <taxon>Arthropoda</taxon>
        <taxon>Hexapoda</taxon>
        <taxon>Insecta</taxon>
        <taxon>Pterygota</taxon>
        <taxon>Neoptera</taxon>
        <taxon>Endopterygota</taxon>
        <taxon>Coleoptera</taxon>
        <taxon>Polyphaga</taxon>
        <taxon>Cucujiformia</taxon>
        <taxon>Coccinelloidea</taxon>
        <taxon>Coccinellidae</taxon>
        <taxon>Scymninae</taxon>
        <taxon>Scymnini</taxon>
        <taxon>Cryptolaemus</taxon>
    </lineage>
</organism>
<comment type="caution">
    <text evidence="1">The sequence shown here is derived from an EMBL/GenBank/DDBJ whole genome shotgun (WGS) entry which is preliminary data.</text>
</comment>
<accession>A0ABD2NRQ6</accession>
<name>A0ABD2NRQ6_9CUCU</name>
<dbReference type="AlphaFoldDB" id="A0ABD2NRQ6"/>
<dbReference type="Proteomes" id="UP001516400">
    <property type="component" value="Unassembled WGS sequence"/>
</dbReference>
<sequence>IIQNREIGPDEEVESLDAVNQFGNITKKKAILWKWDSIVKLNKKLTKKISEEIIDFCSDNNVDTYRGQFYKQKLGCAMGSTLSSILAQ</sequence>
<protein>
    <submittedName>
        <fullName evidence="1">Uncharacterized protein</fullName>
    </submittedName>
</protein>
<evidence type="ECO:0000313" key="1">
    <source>
        <dbReference type="EMBL" id="KAL3281416.1"/>
    </source>
</evidence>
<evidence type="ECO:0000313" key="2">
    <source>
        <dbReference type="Proteomes" id="UP001516400"/>
    </source>
</evidence>